<evidence type="ECO:0000313" key="4">
    <source>
        <dbReference type="Proteomes" id="UP000004394"/>
    </source>
</evidence>
<evidence type="ECO:0000313" key="3">
    <source>
        <dbReference type="EMBL" id="EFM01625.1"/>
    </source>
</evidence>
<feature type="transmembrane region" description="Helical" evidence="1">
    <location>
        <begin position="272"/>
        <end position="295"/>
    </location>
</feature>
<reference evidence="3" key="1">
    <citation type="submission" date="2010-07" db="EMBL/GenBank/DDBJ databases">
        <authorList>
            <person name="Muzny D."/>
            <person name="Qin X."/>
            <person name="Deng J."/>
            <person name="Jiang H."/>
            <person name="Liu Y."/>
            <person name="Qu J."/>
            <person name="Song X.-Z."/>
            <person name="Zhang L."/>
            <person name="Thornton R."/>
            <person name="Coyle M."/>
            <person name="Francisco L."/>
            <person name="Jackson L."/>
            <person name="Javaid M."/>
            <person name="Korchina V."/>
            <person name="Kovar C."/>
            <person name="Mata R."/>
            <person name="Mathew T."/>
            <person name="Ngo R."/>
            <person name="Nguyen L."/>
            <person name="Nguyen N."/>
            <person name="Okwuonu G."/>
            <person name="Ongeri F."/>
            <person name="Pham C."/>
            <person name="Simmons D."/>
            <person name="Wilczek-Boney K."/>
            <person name="Hale W."/>
            <person name="Jakkamsetti A."/>
            <person name="Pham P."/>
            <person name="Ruth R."/>
            <person name="San Lucas F."/>
            <person name="Warren J."/>
            <person name="Zhang J."/>
            <person name="Zhao Z."/>
            <person name="Zhou C."/>
            <person name="Zhu D."/>
            <person name="Lee S."/>
            <person name="Bess C."/>
            <person name="Blankenburg K."/>
            <person name="Forbes L."/>
            <person name="Fu Q."/>
            <person name="Gubbala S."/>
            <person name="Hirani K."/>
            <person name="Jayaseelan J.C."/>
            <person name="Lara F."/>
            <person name="Munidasa M."/>
            <person name="Palculict T."/>
            <person name="Patil S."/>
            <person name="Pu L.-L."/>
            <person name="Saada N."/>
            <person name="Tang L."/>
            <person name="Weissenberger G."/>
            <person name="Zhu Y."/>
            <person name="Hemphill L."/>
            <person name="Shang Y."/>
            <person name="Youmans B."/>
            <person name="Ayvaz T."/>
            <person name="Ross M."/>
            <person name="Santibanez J."/>
            <person name="Aqrawi P."/>
            <person name="Gross S."/>
            <person name="Joshi V."/>
            <person name="Fowler G."/>
            <person name="Nazareth L."/>
            <person name="Reid J."/>
            <person name="Worley K."/>
            <person name="Petrosino J."/>
            <person name="Highlander S."/>
            <person name="Gibbs R."/>
        </authorList>
    </citation>
    <scope>NUCLEOTIDE SEQUENCE [LARGE SCALE GENOMIC DNA]</scope>
    <source>
        <strain evidence="3">DSM 16973</strain>
    </source>
</reference>
<feature type="transmembrane region" description="Helical" evidence="1">
    <location>
        <begin position="301"/>
        <end position="323"/>
    </location>
</feature>
<feature type="transmembrane region" description="Helical" evidence="1">
    <location>
        <begin position="136"/>
        <end position="153"/>
    </location>
</feature>
<feature type="transmembrane region" description="Helical" evidence="1">
    <location>
        <begin position="240"/>
        <end position="260"/>
    </location>
</feature>
<dbReference type="STRING" id="862515.HMPREF0658_1460"/>
<feature type="transmembrane region" description="Helical" evidence="1">
    <location>
        <begin position="59"/>
        <end position="78"/>
    </location>
</feature>
<feature type="transmembrane region" description="Helical" evidence="1">
    <location>
        <begin position="99"/>
        <end position="116"/>
    </location>
</feature>
<dbReference type="BioCyc" id="PMAR862515-HMP:GMOO-1483-MONOMER"/>
<feature type="domain" description="Acyltransferase 3" evidence="2">
    <location>
        <begin position="32"/>
        <end position="317"/>
    </location>
</feature>
<sequence>MLSTLIILTFYLLLCAKNTDFVPTDFTLDKTNLLKAILPFGIILHHISFNASQSVLYDFRFTGPYIVGLFFFMSGYGLECQYRKGKISFRALPAKLKKLFIPFIIPVICYLFLAIVVEKETVHNILKGVFLDGQILLPHTWFISVLVAIYICYFSTRQLIKDNKIHLLILFILFTSFAIMIKTSNNSHIYTSNYAFLIGMVVQQNEKQWIIWASKWYVYVSAFILFTFISFSYIENRPIFKGAGIIGVPLYVCTFILLITKIPAHYSTKITRFFCMISYEMYLFQGISILLIYHFNIIPLWQSVVCILTLNILLSFISHKVIIYSSTLCHKR</sequence>
<keyword evidence="4" id="KW-1185">Reference proteome</keyword>
<dbReference type="RefSeq" id="WP_006949575.1">
    <property type="nucleotide sequence ID" value="NZ_BAJI01000002.1"/>
</dbReference>
<feature type="transmembrane region" description="Helical" evidence="1">
    <location>
        <begin position="216"/>
        <end position="234"/>
    </location>
</feature>
<dbReference type="EMBL" id="AEEI01000049">
    <property type="protein sequence ID" value="EFM01625.1"/>
    <property type="molecule type" value="Genomic_DNA"/>
</dbReference>
<keyword evidence="3" id="KW-0808">Transferase</keyword>
<dbReference type="Pfam" id="PF01757">
    <property type="entry name" value="Acyl_transf_3"/>
    <property type="match status" value="1"/>
</dbReference>
<dbReference type="Proteomes" id="UP000004394">
    <property type="component" value="Unassembled WGS sequence"/>
</dbReference>
<dbReference type="GO" id="GO:0016747">
    <property type="term" value="F:acyltransferase activity, transferring groups other than amino-acyl groups"/>
    <property type="evidence" value="ECO:0007669"/>
    <property type="project" value="InterPro"/>
</dbReference>
<protein>
    <submittedName>
        <fullName evidence="3">Acyltransferase</fullName>
    </submittedName>
</protein>
<dbReference type="OrthoDB" id="9807022at2"/>
<gene>
    <name evidence="3" type="ORF">HMPREF0658_1460</name>
</gene>
<proteinExistence type="predicted"/>
<name>E0NTF8_9BACT</name>
<feature type="transmembrane region" description="Helical" evidence="1">
    <location>
        <begin position="165"/>
        <end position="181"/>
    </location>
</feature>
<evidence type="ECO:0000256" key="1">
    <source>
        <dbReference type="SAM" id="Phobius"/>
    </source>
</evidence>
<organism evidence="3 4">
    <name type="scientific">Hoylesella marshii DSM 16973 = JCM 13450</name>
    <dbReference type="NCBI Taxonomy" id="862515"/>
    <lineage>
        <taxon>Bacteria</taxon>
        <taxon>Pseudomonadati</taxon>
        <taxon>Bacteroidota</taxon>
        <taxon>Bacteroidia</taxon>
        <taxon>Bacteroidales</taxon>
        <taxon>Prevotellaceae</taxon>
        <taxon>Hoylesella</taxon>
    </lineage>
</organism>
<evidence type="ECO:0000259" key="2">
    <source>
        <dbReference type="Pfam" id="PF01757"/>
    </source>
</evidence>
<accession>E0NTF8</accession>
<keyword evidence="1" id="KW-1133">Transmembrane helix</keyword>
<keyword evidence="3" id="KW-0012">Acyltransferase</keyword>
<dbReference type="InterPro" id="IPR002656">
    <property type="entry name" value="Acyl_transf_3_dom"/>
</dbReference>
<keyword evidence="1" id="KW-0472">Membrane</keyword>
<dbReference type="AlphaFoldDB" id="E0NTF8"/>
<dbReference type="HOGENOM" id="CLU_063834_1_0_10"/>
<comment type="caution">
    <text evidence="3">The sequence shown here is derived from an EMBL/GenBank/DDBJ whole genome shotgun (WGS) entry which is preliminary data.</text>
</comment>
<keyword evidence="1" id="KW-0812">Transmembrane</keyword>